<sequence length="88" mass="9796">MIVDIDTPKPGISQLPSVAVGTTIQTAGDWIPSVALTTIRILYPFNFCSVNVSPSFSSLAFAKRYVSYDNFHKPLIHYQSQRHLQGNQ</sequence>
<gene>
    <name evidence="1" type="ORF">LCGC14_0387950</name>
</gene>
<protein>
    <submittedName>
        <fullName evidence="1">Uncharacterized protein</fullName>
    </submittedName>
</protein>
<accession>A0A0F9W9H8</accession>
<name>A0A0F9W9H8_9ZZZZ</name>
<dbReference type="EMBL" id="LAZR01000321">
    <property type="protein sequence ID" value="KKN74753.1"/>
    <property type="molecule type" value="Genomic_DNA"/>
</dbReference>
<dbReference type="AlphaFoldDB" id="A0A0F9W9H8"/>
<reference evidence="1" key="1">
    <citation type="journal article" date="2015" name="Nature">
        <title>Complex archaea that bridge the gap between prokaryotes and eukaryotes.</title>
        <authorList>
            <person name="Spang A."/>
            <person name="Saw J.H."/>
            <person name="Jorgensen S.L."/>
            <person name="Zaremba-Niedzwiedzka K."/>
            <person name="Martijn J."/>
            <person name="Lind A.E."/>
            <person name="van Eijk R."/>
            <person name="Schleper C."/>
            <person name="Guy L."/>
            <person name="Ettema T.J."/>
        </authorList>
    </citation>
    <scope>NUCLEOTIDE SEQUENCE</scope>
</reference>
<proteinExistence type="predicted"/>
<comment type="caution">
    <text evidence="1">The sequence shown here is derived from an EMBL/GenBank/DDBJ whole genome shotgun (WGS) entry which is preliminary data.</text>
</comment>
<organism evidence="1">
    <name type="scientific">marine sediment metagenome</name>
    <dbReference type="NCBI Taxonomy" id="412755"/>
    <lineage>
        <taxon>unclassified sequences</taxon>
        <taxon>metagenomes</taxon>
        <taxon>ecological metagenomes</taxon>
    </lineage>
</organism>
<evidence type="ECO:0000313" key="1">
    <source>
        <dbReference type="EMBL" id="KKN74753.1"/>
    </source>
</evidence>